<feature type="non-terminal residue" evidence="1">
    <location>
        <position position="130"/>
    </location>
</feature>
<proteinExistence type="predicted"/>
<comment type="caution">
    <text evidence="1">The sequence shown here is derived from an EMBL/GenBank/DDBJ whole genome shotgun (WGS) entry which is preliminary data.</text>
</comment>
<accession>X1FDV6</accession>
<evidence type="ECO:0000313" key="1">
    <source>
        <dbReference type="EMBL" id="GAH43167.1"/>
    </source>
</evidence>
<gene>
    <name evidence="1" type="ORF">S03H2_21206</name>
</gene>
<protein>
    <submittedName>
        <fullName evidence="1">Uncharacterized protein</fullName>
    </submittedName>
</protein>
<dbReference type="AlphaFoldDB" id="X1FDV6"/>
<name>X1FDV6_9ZZZZ</name>
<dbReference type="EMBL" id="BARU01011266">
    <property type="protein sequence ID" value="GAH43167.1"/>
    <property type="molecule type" value="Genomic_DNA"/>
</dbReference>
<sequence length="130" mass="15582">MFQVESRFIAKIIIKIKILILIMVFRKLRPDSTLVWINEELRRRFPRYRGIIDNKEIARYIIAKSLSCEFDSNDTIEDLEKLLKEKSLEFNELLKNPIQDVKNRIIVSKNYINLAEELAIRYLEDCIFCE</sequence>
<reference evidence="1" key="1">
    <citation type="journal article" date="2014" name="Front. Microbiol.">
        <title>High frequency of phylogenetically diverse reductive dehalogenase-homologous genes in deep subseafloor sedimentary metagenomes.</title>
        <authorList>
            <person name="Kawai M."/>
            <person name="Futagami T."/>
            <person name="Toyoda A."/>
            <person name="Takaki Y."/>
            <person name="Nishi S."/>
            <person name="Hori S."/>
            <person name="Arai W."/>
            <person name="Tsubouchi T."/>
            <person name="Morono Y."/>
            <person name="Uchiyama I."/>
            <person name="Ito T."/>
            <person name="Fujiyama A."/>
            <person name="Inagaki F."/>
            <person name="Takami H."/>
        </authorList>
    </citation>
    <scope>NUCLEOTIDE SEQUENCE</scope>
    <source>
        <strain evidence="1">Expedition CK06-06</strain>
    </source>
</reference>
<organism evidence="1">
    <name type="scientific">marine sediment metagenome</name>
    <dbReference type="NCBI Taxonomy" id="412755"/>
    <lineage>
        <taxon>unclassified sequences</taxon>
        <taxon>metagenomes</taxon>
        <taxon>ecological metagenomes</taxon>
    </lineage>
</organism>